<evidence type="ECO:0000313" key="3">
    <source>
        <dbReference type="Proteomes" id="UP000030451"/>
    </source>
</evidence>
<dbReference type="STRING" id="379097.SE23_01135"/>
<dbReference type="EMBL" id="JRWP01000042">
    <property type="protein sequence ID" value="KGY07630.1"/>
    <property type="molecule type" value="Genomic_DNA"/>
</dbReference>
<dbReference type="PANTHER" id="PTHR40940:SF1">
    <property type="entry name" value="PROTEIN BATD"/>
    <property type="match status" value="1"/>
</dbReference>
<feature type="chain" id="PRO_5002011148" evidence="1">
    <location>
        <begin position="29"/>
        <end position="546"/>
    </location>
</feature>
<comment type="caution">
    <text evidence="2">The sequence shown here is derived from an EMBL/GenBank/DDBJ whole genome shotgun (WGS) entry which is preliminary data.</text>
</comment>
<name>A0A0A5HTJ8_PHOS4</name>
<dbReference type="Proteomes" id="UP000030451">
    <property type="component" value="Unassembled WGS sequence"/>
</dbReference>
<feature type="signal peptide" evidence="1">
    <location>
        <begin position="1"/>
        <end position="28"/>
    </location>
</feature>
<dbReference type="PANTHER" id="PTHR40940">
    <property type="entry name" value="PROTEIN BATD-RELATED"/>
    <property type="match status" value="1"/>
</dbReference>
<organism evidence="2 3">
    <name type="scientific">Photobacterium sp. (strain ATCC 43367)</name>
    <dbReference type="NCBI Taxonomy" id="379097"/>
    <lineage>
        <taxon>Bacteria</taxon>
        <taxon>Pseudomonadati</taxon>
        <taxon>Pseudomonadota</taxon>
        <taxon>Gammaproteobacteria</taxon>
        <taxon>Vibrionales</taxon>
        <taxon>Vibrionaceae</taxon>
        <taxon>Vibrio</taxon>
        <taxon>Vibrio oreintalis group</taxon>
    </lineage>
</organism>
<reference evidence="2 3" key="1">
    <citation type="submission" date="2014-10" db="EMBL/GenBank/DDBJ databases">
        <title>Genome sequencing of Vibrio sinaloensis T08.</title>
        <authorList>
            <person name="Chan K.-G."/>
            <person name="Mohamad N.I."/>
        </authorList>
    </citation>
    <scope>NUCLEOTIDE SEQUENCE [LARGE SCALE GENOMIC DNA]</scope>
    <source>
        <strain evidence="2 3">T08</strain>
    </source>
</reference>
<evidence type="ECO:0000256" key="1">
    <source>
        <dbReference type="SAM" id="SignalP"/>
    </source>
</evidence>
<accession>A0A0A5HTJ8</accession>
<keyword evidence="1" id="KW-0732">Signal</keyword>
<sequence>MVMMNLNTRIFISLLATLLALVSAPSSAANIWVTVSKNKVVKNEVFQLRIVVDEKVDSDEIDFSVLEQDFYVGRPSFGTSLNIINGSRTTRSEWNVSLAAQRLGITRIPSFSVEGAQSDPISIEVNMDSEAPKASDLVELQNTLNKQTLYPSESALLKTRLIIKADPRRLQNPSVLPPKGEGLTLDAIGEPNQYQSVLDGVEVTVLDQSYRITADKPGDFVLSGIGFAGSVIVGDSRSGTTKLVSANTEPKTFTIKVHAIPESFQGHWLPASKLSMTQRWMDSEGNELTSTTLDTKVGDSISREITLDIQGLSAERFPDIKVNYPSSVRVYQEKPQFSDLGNDITRMTVKQVLIPQQQGSIDLNAIQLNWWDSQKEAAATANIPGITLNVGPGEQINTGEPVLLSTPQVAQETVTIVDRGYWPHATALFASLWLMTLAWLLKLKRAPRQAQGTSPKAQSSLDSLMDAIKAQDLVQVGYRFNLWWSEIQIKDDDLKRQIDLELEAMNQSQYSSSSVTWDSRQLVQLIKKVEKSRSKTTNNTDTLAKL</sequence>
<dbReference type="InterPro" id="IPR025738">
    <property type="entry name" value="BatD"/>
</dbReference>
<proteinExistence type="predicted"/>
<evidence type="ECO:0000313" key="2">
    <source>
        <dbReference type="EMBL" id="KGY07630.1"/>
    </source>
</evidence>
<dbReference type="AlphaFoldDB" id="A0A0A5HTJ8"/>
<gene>
    <name evidence="2" type="ORF">NM06_16375</name>
</gene>
<dbReference type="Pfam" id="PF13584">
    <property type="entry name" value="BatD"/>
    <property type="match status" value="1"/>
</dbReference>
<protein>
    <submittedName>
        <fullName evidence="2">BatD</fullName>
    </submittedName>
</protein>